<protein>
    <submittedName>
        <fullName evidence="2">Uncharacterized protein</fullName>
    </submittedName>
</protein>
<evidence type="ECO:0000313" key="2">
    <source>
        <dbReference type="EMBL" id="ETW94588.1"/>
    </source>
</evidence>
<dbReference type="HOGENOM" id="CLU_2786114_0_0_7"/>
<dbReference type="AlphaFoldDB" id="W4L918"/>
<keyword evidence="1" id="KW-0472">Membrane</keyword>
<keyword evidence="1" id="KW-1133">Transmembrane helix</keyword>
<organism evidence="2 3">
    <name type="scientific">Entotheonella factor</name>
    <dbReference type="NCBI Taxonomy" id="1429438"/>
    <lineage>
        <taxon>Bacteria</taxon>
        <taxon>Pseudomonadati</taxon>
        <taxon>Nitrospinota/Tectimicrobiota group</taxon>
        <taxon>Candidatus Tectimicrobiota</taxon>
        <taxon>Candidatus Entotheonellia</taxon>
        <taxon>Candidatus Entotheonellales</taxon>
        <taxon>Candidatus Entotheonellaceae</taxon>
        <taxon>Candidatus Entotheonella</taxon>
    </lineage>
</organism>
<sequence length="68" mass="7884">MHLVSLGIVWGLLGLLGLAVGFVVYRVIRKKTYQRERSWFGGKHDRPAAHQLKHLEARSGFPWRSPFR</sequence>
<keyword evidence="1" id="KW-0812">Transmembrane</keyword>
<dbReference type="EMBL" id="AZHW01001044">
    <property type="protein sequence ID" value="ETW94588.1"/>
    <property type="molecule type" value="Genomic_DNA"/>
</dbReference>
<reference evidence="2 3" key="1">
    <citation type="journal article" date="2014" name="Nature">
        <title>An environmental bacterial taxon with a large and distinct metabolic repertoire.</title>
        <authorList>
            <person name="Wilson M.C."/>
            <person name="Mori T."/>
            <person name="Ruckert C."/>
            <person name="Uria A.R."/>
            <person name="Helf M.J."/>
            <person name="Takada K."/>
            <person name="Gernert C."/>
            <person name="Steffens U.A."/>
            <person name="Heycke N."/>
            <person name="Schmitt S."/>
            <person name="Rinke C."/>
            <person name="Helfrich E.J."/>
            <person name="Brachmann A.O."/>
            <person name="Gurgui C."/>
            <person name="Wakimoto T."/>
            <person name="Kracht M."/>
            <person name="Crusemann M."/>
            <person name="Hentschel U."/>
            <person name="Abe I."/>
            <person name="Matsunaga S."/>
            <person name="Kalinowski J."/>
            <person name="Takeyama H."/>
            <person name="Piel J."/>
        </authorList>
    </citation>
    <scope>NUCLEOTIDE SEQUENCE [LARGE SCALE GENOMIC DNA]</scope>
    <source>
        <strain evidence="3">TSY1</strain>
    </source>
</reference>
<accession>W4L918</accession>
<evidence type="ECO:0000256" key="1">
    <source>
        <dbReference type="SAM" id="Phobius"/>
    </source>
</evidence>
<feature type="transmembrane region" description="Helical" evidence="1">
    <location>
        <begin position="6"/>
        <end position="28"/>
    </location>
</feature>
<evidence type="ECO:0000313" key="3">
    <source>
        <dbReference type="Proteomes" id="UP000019141"/>
    </source>
</evidence>
<name>W4L918_ENTF1</name>
<proteinExistence type="predicted"/>
<gene>
    <name evidence="2" type="ORF">ETSY1_34250</name>
</gene>
<dbReference type="Proteomes" id="UP000019141">
    <property type="component" value="Unassembled WGS sequence"/>
</dbReference>
<keyword evidence="3" id="KW-1185">Reference proteome</keyword>
<comment type="caution">
    <text evidence="2">The sequence shown here is derived from an EMBL/GenBank/DDBJ whole genome shotgun (WGS) entry which is preliminary data.</text>
</comment>